<evidence type="ECO:0008006" key="4">
    <source>
        <dbReference type="Google" id="ProtNLM"/>
    </source>
</evidence>
<evidence type="ECO:0000256" key="1">
    <source>
        <dbReference type="SAM" id="SignalP"/>
    </source>
</evidence>
<dbReference type="Pfam" id="PF14060">
    <property type="entry name" value="DUF4252"/>
    <property type="match status" value="1"/>
</dbReference>
<dbReference type="OrthoDB" id="705638at2"/>
<proteinExistence type="predicted"/>
<dbReference type="STRING" id="1333662.LPB303_16585"/>
<dbReference type="InterPro" id="IPR025348">
    <property type="entry name" value="DUF4252"/>
</dbReference>
<name>A0A176SZH8_9FLAO</name>
<dbReference type="EMBL" id="LVWE01000085">
    <property type="protein sequence ID" value="OAD40857.1"/>
    <property type="molecule type" value="Genomic_DNA"/>
</dbReference>
<evidence type="ECO:0000313" key="3">
    <source>
        <dbReference type="Proteomes" id="UP000076923"/>
    </source>
</evidence>
<keyword evidence="3" id="KW-1185">Reference proteome</keyword>
<dbReference type="Proteomes" id="UP000076923">
    <property type="component" value="Unassembled WGS sequence"/>
</dbReference>
<gene>
    <name evidence="2" type="ORF">LPB303_16585</name>
</gene>
<sequence length="169" mass="19039">MKKIAILIALVIAPMVTSAQSFFDTLEDMNGVDMVVVTKDAFELISKFKNVNVDDNEGMKVFQMIQDLKEFKMFSTKDADIANKMEAMANTAIKKQNLTQLMRIKDDNSRVKIYVQSTKNKDFVSEVLMFIKGMDKQTNGNAEAMVVSLTGNIDINKMSELADTFSKKK</sequence>
<feature type="chain" id="PRO_5008049647" description="DUF4252 domain-containing protein" evidence="1">
    <location>
        <begin position="20"/>
        <end position="169"/>
    </location>
</feature>
<accession>A0A176SZH8</accession>
<keyword evidence="1" id="KW-0732">Signal</keyword>
<organism evidence="2 3">
    <name type="scientific">Polaribacter atrinae</name>
    <dbReference type="NCBI Taxonomy" id="1333662"/>
    <lineage>
        <taxon>Bacteria</taxon>
        <taxon>Pseudomonadati</taxon>
        <taxon>Bacteroidota</taxon>
        <taxon>Flavobacteriia</taxon>
        <taxon>Flavobacteriales</taxon>
        <taxon>Flavobacteriaceae</taxon>
    </lineage>
</organism>
<evidence type="ECO:0000313" key="2">
    <source>
        <dbReference type="EMBL" id="OAD40857.1"/>
    </source>
</evidence>
<feature type="signal peptide" evidence="1">
    <location>
        <begin position="1"/>
        <end position="19"/>
    </location>
</feature>
<dbReference type="AlphaFoldDB" id="A0A176SZH8"/>
<protein>
    <recommendedName>
        <fullName evidence="4">DUF4252 domain-containing protein</fullName>
    </recommendedName>
</protein>
<dbReference type="RefSeq" id="WP_068452841.1">
    <property type="nucleotide sequence ID" value="NZ_CANKUV010000003.1"/>
</dbReference>
<reference evidence="2 3" key="1">
    <citation type="submission" date="2016-02" db="EMBL/GenBank/DDBJ databases">
        <title>Draft genome sequence of Polaribacter atrinae KACC17473.</title>
        <authorList>
            <person name="Shin S.-K."/>
            <person name="Yi H."/>
        </authorList>
    </citation>
    <scope>NUCLEOTIDE SEQUENCE [LARGE SCALE GENOMIC DNA]</scope>
    <source>
        <strain evidence="2 3">KACC 17473</strain>
    </source>
</reference>
<comment type="caution">
    <text evidence="2">The sequence shown here is derived from an EMBL/GenBank/DDBJ whole genome shotgun (WGS) entry which is preliminary data.</text>
</comment>